<dbReference type="AlphaFoldDB" id="A0AAD7IU52"/>
<gene>
    <name evidence="1" type="ORF">B0H16DRAFT_1460658</name>
</gene>
<protein>
    <submittedName>
        <fullName evidence="1">Uncharacterized protein</fullName>
    </submittedName>
</protein>
<evidence type="ECO:0000313" key="1">
    <source>
        <dbReference type="EMBL" id="KAJ7750553.1"/>
    </source>
</evidence>
<reference evidence="1" key="1">
    <citation type="submission" date="2023-03" db="EMBL/GenBank/DDBJ databases">
        <title>Massive genome expansion in bonnet fungi (Mycena s.s.) driven by repeated elements and novel gene families across ecological guilds.</title>
        <authorList>
            <consortium name="Lawrence Berkeley National Laboratory"/>
            <person name="Harder C.B."/>
            <person name="Miyauchi S."/>
            <person name="Viragh M."/>
            <person name="Kuo A."/>
            <person name="Thoen E."/>
            <person name="Andreopoulos B."/>
            <person name="Lu D."/>
            <person name="Skrede I."/>
            <person name="Drula E."/>
            <person name="Henrissat B."/>
            <person name="Morin E."/>
            <person name="Kohler A."/>
            <person name="Barry K."/>
            <person name="LaButti K."/>
            <person name="Morin E."/>
            <person name="Salamov A."/>
            <person name="Lipzen A."/>
            <person name="Mereny Z."/>
            <person name="Hegedus B."/>
            <person name="Baldrian P."/>
            <person name="Stursova M."/>
            <person name="Weitz H."/>
            <person name="Taylor A."/>
            <person name="Grigoriev I.V."/>
            <person name="Nagy L.G."/>
            <person name="Martin F."/>
            <person name="Kauserud H."/>
        </authorList>
    </citation>
    <scope>NUCLEOTIDE SEQUENCE</scope>
    <source>
        <strain evidence="1">CBHHK182m</strain>
    </source>
</reference>
<keyword evidence="2" id="KW-1185">Reference proteome</keyword>
<organism evidence="1 2">
    <name type="scientific">Mycena metata</name>
    <dbReference type="NCBI Taxonomy" id="1033252"/>
    <lineage>
        <taxon>Eukaryota</taxon>
        <taxon>Fungi</taxon>
        <taxon>Dikarya</taxon>
        <taxon>Basidiomycota</taxon>
        <taxon>Agaricomycotina</taxon>
        <taxon>Agaricomycetes</taxon>
        <taxon>Agaricomycetidae</taxon>
        <taxon>Agaricales</taxon>
        <taxon>Marasmiineae</taxon>
        <taxon>Mycenaceae</taxon>
        <taxon>Mycena</taxon>
    </lineage>
</organism>
<evidence type="ECO:0000313" key="2">
    <source>
        <dbReference type="Proteomes" id="UP001215598"/>
    </source>
</evidence>
<proteinExistence type="predicted"/>
<comment type="caution">
    <text evidence="1">The sequence shown here is derived from an EMBL/GenBank/DDBJ whole genome shotgun (WGS) entry which is preliminary data.</text>
</comment>
<sequence>MATRPSIIENVLSREDSEFLVLFFRCWDPATIFLLGRLNYRLRTAWSISGFLAPWTIPPTAMLEIMKSAPAIICGPSVMEFFDRSPITGPLDVCVNFEGLLPVGQFFIRHGYAFRPNGSSNVKVFELVEAACYPEGSHKMYGERSTTQEDHCSHDFNFVGEDLPCVVVHVVRCELHRYVFASHSTGLMNYISDSLAISVFPRSTFLKRKTFVSSQERLPGADDTVSTEMLRLKGYRSVHGMFRVIGAVDRVDSDAECGPRWIGDDQCWTIGTTWMVSAADPLNLAARCEGPAFDAVDWQHGVTRHGSYLRVVEPYLWRAWSSLRGL</sequence>
<dbReference type="Proteomes" id="UP001215598">
    <property type="component" value="Unassembled WGS sequence"/>
</dbReference>
<name>A0AAD7IU52_9AGAR</name>
<dbReference type="EMBL" id="JARKIB010000065">
    <property type="protein sequence ID" value="KAJ7750553.1"/>
    <property type="molecule type" value="Genomic_DNA"/>
</dbReference>
<accession>A0AAD7IU52</accession>